<dbReference type="STRING" id="883161.HMPREF9306_00079"/>
<dbReference type="NCBIfam" id="TIGR01764">
    <property type="entry name" value="excise"/>
    <property type="match status" value="1"/>
</dbReference>
<gene>
    <name evidence="2" type="ORF">HMPREF9306_00079</name>
</gene>
<dbReference type="Pfam" id="PF12728">
    <property type="entry name" value="HTH_17"/>
    <property type="match status" value="1"/>
</dbReference>
<dbReference type="HOGENOM" id="CLU_2701814_0_0_11"/>
<dbReference type="EMBL" id="AGZR01000001">
    <property type="protein sequence ID" value="EPD34045.1"/>
    <property type="molecule type" value="Genomic_DNA"/>
</dbReference>
<comment type="caution">
    <text evidence="2">The sequence shown here is derived from an EMBL/GenBank/DDBJ whole genome shotgun (WGS) entry which is preliminary data.</text>
</comment>
<feature type="domain" description="Helix-turn-helix" evidence="1">
    <location>
        <begin position="21"/>
        <end position="71"/>
    </location>
</feature>
<organism evidence="2 3">
    <name type="scientific">Propionimicrobium lymphophilum ACS-093-V-SCH5</name>
    <dbReference type="NCBI Taxonomy" id="883161"/>
    <lineage>
        <taxon>Bacteria</taxon>
        <taxon>Bacillati</taxon>
        <taxon>Actinomycetota</taxon>
        <taxon>Actinomycetes</taxon>
        <taxon>Propionibacteriales</taxon>
        <taxon>Propionibacteriaceae</taxon>
        <taxon>Propionimicrobium</taxon>
    </lineage>
</organism>
<dbReference type="RefSeq" id="WP_016454941.1">
    <property type="nucleotide sequence ID" value="NZ_KE150269.1"/>
</dbReference>
<dbReference type="InterPro" id="IPR010093">
    <property type="entry name" value="SinI_DNA-bd"/>
</dbReference>
<reference evidence="2 3" key="1">
    <citation type="submission" date="2013-04" db="EMBL/GenBank/DDBJ databases">
        <title>The Genome Sequence of Propionimicrobium lymphophilum ACS-093-V-SCH5.</title>
        <authorList>
            <consortium name="The Broad Institute Genomics Platform"/>
            <person name="Earl A."/>
            <person name="Ward D."/>
            <person name="Feldgarden M."/>
            <person name="Gevers D."/>
            <person name="Saerens B."/>
            <person name="Vaneechoutte M."/>
            <person name="Walker B."/>
            <person name="Young S."/>
            <person name="Zeng Q."/>
            <person name="Gargeya S."/>
            <person name="Fitzgerald M."/>
            <person name="Haas B."/>
            <person name="Abouelleil A."/>
            <person name="Allen A.W."/>
            <person name="Alvarado L."/>
            <person name="Arachchi H.M."/>
            <person name="Berlin A.M."/>
            <person name="Chapman S.B."/>
            <person name="Gainer-Dewar J."/>
            <person name="Goldberg J."/>
            <person name="Griggs A."/>
            <person name="Gujja S."/>
            <person name="Hansen M."/>
            <person name="Howarth C."/>
            <person name="Imamovic A."/>
            <person name="Ireland A."/>
            <person name="Larimer J."/>
            <person name="McCowan C."/>
            <person name="Murphy C."/>
            <person name="Pearson M."/>
            <person name="Poon T.W."/>
            <person name="Priest M."/>
            <person name="Roberts A."/>
            <person name="Saif S."/>
            <person name="Shea T."/>
            <person name="Sisk P."/>
            <person name="Sykes S."/>
            <person name="Wortman J."/>
            <person name="Nusbaum C."/>
            <person name="Birren B."/>
        </authorList>
    </citation>
    <scope>NUCLEOTIDE SEQUENCE [LARGE SCALE GENOMIC DNA]</scope>
    <source>
        <strain evidence="2 3">ACS-093-V-SCH5</strain>
    </source>
</reference>
<evidence type="ECO:0000259" key="1">
    <source>
        <dbReference type="Pfam" id="PF12728"/>
    </source>
</evidence>
<proteinExistence type="predicted"/>
<dbReference type="AlphaFoldDB" id="S2W760"/>
<dbReference type="SUPFAM" id="SSF46955">
    <property type="entry name" value="Putative DNA-binding domain"/>
    <property type="match status" value="1"/>
</dbReference>
<keyword evidence="3" id="KW-1185">Reference proteome</keyword>
<accession>S2W760</accession>
<protein>
    <submittedName>
        <fullName evidence="2">Excisionase family DNA binding domain-containing protein</fullName>
    </submittedName>
</protein>
<dbReference type="Proteomes" id="UP000014417">
    <property type="component" value="Unassembled WGS sequence"/>
</dbReference>
<name>S2W760_9ACTN</name>
<dbReference type="GO" id="GO:0003677">
    <property type="term" value="F:DNA binding"/>
    <property type="evidence" value="ECO:0007669"/>
    <property type="project" value="InterPro"/>
</dbReference>
<sequence length="73" mass="7728">MSTTRITNHTPTGTAELGAAYLSCPQAAKLIGVSAKTLHREIAAGRLPAYGIKGRRTVRVKAADVLNLLERVA</sequence>
<dbReference type="InterPro" id="IPR009061">
    <property type="entry name" value="DNA-bd_dom_put_sf"/>
</dbReference>
<evidence type="ECO:0000313" key="3">
    <source>
        <dbReference type="Proteomes" id="UP000014417"/>
    </source>
</evidence>
<dbReference type="InterPro" id="IPR041657">
    <property type="entry name" value="HTH_17"/>
</dbReference>
<evidence type="ECO:0000313" key="2">
    <source>
        <dbReference type="EMBL" id="EPD34045.1"/>
    </source>
</evidence>